<dbReference type="SMART" id="SM01134">
    <property type="entry name" value="DeoRC"/>
    <property type="match status" value="1"/>
</dbReference>
<name>X1A0Z7_9ZZZZ</name>
<keyword evidence="3" id="KW-0804">Transcription</keyword>
<dbReference type="InterPro" id="IPR036388">
    <property type="entry name" value="WH-like_DNA-bd_sf"/>
</dbReference>
<dbReference type="Gene3D" id="3.40.50.1360">
    <property type="match status" value="1"/>
</dbReference>
<reference evidence="5" key="1">
    <citation type="journal article" date="2014" name="Front. Microbiol.">
        <title>High frequency of phylogenetically diverse reductive dehalogenase-homologous genes in deep subseafloor sedimentary metagenomes.</title>
        <authorList>
            <person name="Kawai M."/>
            <person name="Futagami T."/>
            <person name="Toyoda A."/>
            <person name="Takaki Y."/>
            <person name="Nishi S."/>
            <person name="Hori S."/>
            <person name="Arai W."/>
            <person name="Tsubouchi T."/>
            <person name="Morono Y."/>
            <person name="Uchiyama I."/>
            <person name="Ito T."/>
            <person name="Fujiyama A."/>
            <person name="Inagaki F."/>
            <person name="Takami H."/>
        </authorList>
    </citation>
    <scope>NUCLEOTIDE SEQUENCE</scope>
    <source>
        <strain evidence="5">Expedition CK06-06</strain>
    </source>
</reference>
<sequence length="254" mass="27922">MEGNLKKATVDRREKILKLISEKGKVYVHELSALFKVSEVTIRNDLDQLEKKNHLIRARGGALKIEGQVSLDFNLSEKHKLHYTEKAGIGKKAASLISDSETIILDSGTTTAEIAKNLANLNNISVITNAINIVNILTRFQAINVIIPGGYLRKNSLSLVGPLAEKNFKNLYVDKVFIGVDGFDPNIGAFTPNIEEAYLNEIMIGIAKEVILVADSSKFNRKSLAFICPVSIINTIVTDEGLSQSDRKKLEDSG</sequence>
<evidence type="ECO:0000256" key="2">
    <source>
        <dbReference type="ARBA" id="ARBA00023125"/>
    </source>
</evidence>
<dbReference type="AlphaFoldDB" id="X1A0Z7"/>
<keyword evidence="1" id="KW-0805">Transcription regulation</keyword>
<evidence type="ECO:0000256" key="1">
    <source>
        <dbReference type="ARBA" id="ARBA00023015"/>
    </source>
</evidence>
<feature type="domain" description="HTH deoR-type" evidence="4">
    <location>
        <begin position="9"/>
        <end position="64"/>
    </location>
</feature>
<comment type="caution">
    <text evidence="5">The sequence shown here is derived from an EMBL/GenBank/DDBJ whole genome shotgun (WGS) entry which is preliminary data.</text>
</comment>
<dbReference type="GO" id="GO:0003677">
    <property type="term" value="F:DNA binding"/>
    <property type="evidence" value="ECO:0007669"/>
    <property type="project" value="UniProtKB-KW"/>
</dbReference>
<evidence type="ECO:0000256" key="3">
    <source>
        <dbReference type="ARBA" id="ARBA00023163"/>
    </source>
</evidence>
<dbReference type="PROSITE" id="PS00894">
    <property type="entry name" value="HTH_DEOR_1"/>
    <property type="match status" value="1"/>
</dbReference>
<dbReference type="EMBL" id="BART01007082">
    <property type="protein sequence ID" value="GAG53946.1"/>
    <property type="molecule type" value="Genomic_DNA"/>
</dbReference>
<dbReference type="InterPro" id="IPR001034">
    <property type="entry name" value="DeoR_HTH"/>
</dbReference>
<dbReference type="SMART" id="SM00420">
    <property type="entry name" value="HTH_DEOR"/>
    <property type="match status" value="1"/>
</dbReference>
<gene>
    <name evidence="5" type="ORF">S01H4_16162</name>
</gene>
<dbReference type="PROSITE" id="PS51000">
    <property type="entry name" value="HTH_DEOR_2"/>
    <property type="match status" value="1"/>
</dbReference>
<dbReference type="Pfam" id="PF08220">
    <property type="entry name" value="HTH_DeoR"/>
    <property type="match status" value="1"/>
</dbReference>
<dbReference type="GO" id="GO:0003700">
    <property type="term" value="F:DNA-binding transcription factor activity"/>
    <property type="evidence" value="ECO:0007669"/>
    <property type="project" value="InterPro"/>
</dbReference>
<evidence type="ECO:0000259" key="4">
    <source>
        <dbReference type="PROSITE" id="PS51000"/>
    </source>
</evidence>
<organism evidence="5">
    <name type="scientific">marine sediment metagenome</name>
    <dbReference type="NCBI Taxonomy" id="412755"/>
    <lineage>
        <taxon>unclassified sequences</taxon>
        <taxon>metagenomes</taxon>
        <taxon>ecological metagenomes</taxon>
    </lineage>
</organism>
<keyword evidence="2" id="KW-0238">DNA-binding</keyword>
<evidence type="ECO:0000313" key="5">
    <source>
        <dbReference type="EMBL" id="GAG53946.1"/>
    </source>
</evidence>
<dbReference type="InterPro" id="IPR018356">
    <property type="entry name" value="Tscrpt_reg_HTH_DeoR_CS"/>
</dbReference>
<feature type="non-terminal residue" evidence="5">
    <location>
        <position position="254"/>
    </location>
</feature>
<dbReference type="InterPro" id="IPR047779">
    <property type="entry name" value="AgaR-like"/>
</dbReference>
<dbReference type="InterPro" id="IPR036390">
    <property type="entry name" value="WH_DNA-bd_sf"/>
</dbReference>
<dbReference type="SUPFAM" id="SSF100950">
    <property type="entry name" value="NagB/RpiA/CoA transferase-like"/>
    <property type="match status" value="1"/>
</dbReference>
<dbReference type="SUPFAM" id="SSF46785">
    <property type="entry name" value="Winged helix' DNA-binding domain"/>
    <property type="match status" value="1"/>
</dbReference>
<dbReference type="Gene3D" id="1.10.10.10">
    <property type="entry name" value="Winged helix-like DNA-binding domain superfamily/Winged helix DNA-binding domain"/>
    <property type="match status" value="1"/>
</dbReference>
<proteinExistence type="predicted"/>
<dbReference type="InterPro" id="IPR037171">
    <property type="entry name" value="NagB/RpiA_transferase-like"/>
</dbReference>
<protein>
    <recommendedName>
        <fullName evidence="4">HTH deoR-type domain-containing protein</fullName>
    </recommendedName>
</protein>
<dbReference type="Pfam" id="PF00455">
    <property type="entry name" value="DeoRC"/>
    <property type="match status" value="1"/>
</dbReference>
<dbReference type="NCBIfam" id="NF040755">
    <property type="entry name" value="AgaR"/>
    <property type="match status" value="1"/>
</dbReference>
<dbReference type="PANTHER" id="PTHR30363:SF44">
    <property type="entry name" value="AGA OPERON TRANSCRIPTIONAL REPRESSOR-RELATED"/>
    <property type="match status" value="1"/>
</dbReference>
<dbReference type="InterPro" id="IPR014036">
    <property type="entry name" value="DeoR-like_C"/>
</dbReference>
<accession>X1A0Z7</accession>
<dbReference type="InterPro" id="IPR050313">
    <property type="entry name" value="Carb_Metab_HTH_regulators"/>
</dbReference>
<dbReference type="PRINTS" id="PR00037">
    <property type="entry name" value="HTHLACR"/>
</dbReference>
<dbReference type="PANTHER" id="PTHR30363">
    <property type="entry name" value="HTH-TYPE TRANSCRIPTIONAL REGULATOR SRLR-RELATED"/>
    <property type="match status" value="1"/>
</dbReference>